<dbReference type="SMART" id="SM01008">
    <property type="entry name" value="Ald_Xan_dh_C"/>
    <property type="match status" value="1"/>
</dbReference>
<sequence>MTVHEIRTRQSESKRGDASDGAIFAEAVGGRLSRVDGPAKITGAAKYAVEQQLEGLSHAVLVESTIAAGKVRSIDTAAAESAPGVLLVLTPDNVLRLNTATDWLGTPPPDVPYCPLARDITFSGQHVAAVVAESFEQAVAAAALVKVSYDETPAIVDLDDPKAGDGIPVDTMTKEWGDAQAAFTAAPVRICAAYNTPREYQAPMEPHGLIAHWQGDRLTVWEPSQWLDGMARTYAEWFGVPFENVRLVSPYIGGGFGSKAFAYGYGAVAAMAAKMLGRPVKLAVTRPQTFTAYGGRAATRQTVALGADAEGRIQSIVHRGVNETSVDGMWVEPLGSVTSIMYATPNFSSRQNVVRVNTVVPGALRAPGENPSAFGIESAIDELAYEVGIDPLEIRLRNYAEQDPEVKKPWSTRQLREAFAVGAAAFGWSKRPREPRSMRDGNQLIGWGVAAGTYPVRRAYGEAMVRILTDGSVEVESSSIDMGQGTYTILAQTAAEVVGVPAENVVVKLGDSRYARAGVTGGSRLAGVMTGAVHKAATAALDELVGLAISDPNSPFHALQANTLVVSEGRIRSPRGDGPDVSIAELLGSVGREQIEAMGDTTPATWTAEDRYKNNTTITMALPHTEGDYSRHSWCAHFIEVRVDEDFGTVRVSRVVSALDSGRLYNPKLAESQWKGGIIMGIGQALLEEGIVDRRHGRIVNNNLADYLIATNADIPDIEVISVGIPDLHSSLLGGKGVGELGIVGVAPAIANAVFHATGKRVRDLPITLEKLI</sequence>
<dbReference type="InterPro" id="IPR037165">
    <property type="entry name" value="AldOxase/xan_DH_Mopterin-bd_sf"/>
</dbReference>
<dbReference type="InterPro" id="IPR008274">
    <property type="entry name" value="AldOxase/xan_DH_MoCoBD1"/>
</dbReference>
<evidence type="ECO:0000313" key="4">
    <source>
        <dbReference type="EMBL" id="PAP98002.1"/>
    </source>
</evidence>
<dbReference type="Proteomes" id="UP000216215">
    <property type="component" value="Unassembled WGS sequence"/>
</dbReference>
<dbReference type="Pfam" id="PF02738">
    <property type="entry name" value="MoCoBD_1"/>
    <property type="match status" value="1"/>
</dbReference>
<feature type="domain" description="Aldehyde oxidase/xanthine dehydrogenase a/b hammerhead" evidence="3">
    <location>
        <begin position="42"/>
        <end position="153"/>
    </location>
</feature>
<keyword evidence="1" id="KW-0500">Molybdenum</keyword>
<dbReference type="GO" id="GO:0005506">
    <property type="term" value="F:iron ion binding"/>
    <property type="evidence" value="ECO:0007669"/>
    <property type="project" value="InterPro"/>
</dbReference>
<dbReference type="InterPro" id="IPR016208">
    <property type="entry name" value="Ald_Oxase/xanthine_DH-like"/>
</dbReference>
<evidence type="ECO:0000259" key="3">
    <source>
        <dbReference type="SMART" id="SM01008"/>
    </source>
</evidence>
<gene>
    <name evidence="4" type="ORF">CIT25_33095</name>
</gene>
<dbReference type="GO" id="GO:0016491">
    <property type="term" value="F:oxidoreductase activity"/>
    <property type="evidence" value="ECO:0007669"/>
    <property type="project" value="UniProtKB-KW"/>
</dbReference>
<dbReference type="PANTHER" id="PTHR11908">
    <property type="entry name" value="XANTHINE DEHYDROGENASE"/>
    <property type="match status" value="1"/>
</dbReference>
<evidence type="ECO:0000256" key="1">
    <source>
        <dbReference type="ARBA" id="ARBA00022505"/>
    </source>
</evidence>
<reference evidence="5" key="1">
    <citation type="submission" date="2017-08" db="EMBL/GenBank/DDBJ databases">
        <title>Mesorhizobium wenxinae sp. nov., a novel rhizobial species isolated from root nodules of chickpea (Cicer arietinum L.).</title>
        <authorList>
            <person name="Zhang J."/>
        </authorList>
    </citation>
    <scope>NUCLEOTIDE SEQUENCE [LARGE SCALE GENOMIC DNA]</scope>
    <source>
        <strain evidence="5">USDA 3392</strain>
    </source>
</reference>
<dbReference type="SUPFAM" id="SSF54665">
    <property type="entry name" value="CO dehydrogenase molybdoprotein N-domain-like"/>
    <property type="match status" value="1"/>
</dbReference>
<evidence type="ECO:0000256" key="2">
    <source>
        <dbReference type="ARBA" id="ARBA00023002"/>
    </source>
</evidence>
<proteinExistence type="predicted"/>
<comment type="caution">
    <text evidence="4">The sequence shown here is derived from an EMBL/GenBank/DDBJ whole genome shotgun (WGS) entry which is preliminary data.</text>
</comment>
<organism evidence="4 5">
    <name type="scientific">Mesorhizobium mediterraneum</name>
    <dbReference type="NCBI Taxonomy" id="43617"/>
    <lineage>
        <taxon>Bacteria</taxon>
        <taxon>Pseudomonadati</taxon>
        <taxon>Pseudomonadota</taxon>
        <taxon>Alphaproteobacteria</taxon>
        <taxon>Hyphomicrobiales</taxon>
        <taxon>Phyllobacteriaceae</taxon>
        <taxon>Mesorhizobium</taxon>
    </lineage>
</organism>
<dbReference type="InterPro" id="IPR036856">
    <property type="entry name" value="Ald_Oxase/Xan_DH_a/b_sf"/>
</dbReference>
<dbReference type="Pfam" id="PF01315">
    <property type="entry name" value="Ald_Xan_dh_C"/>
    <property type="match status" value="1"/>
</dbReference>
<name>A0AB36R0A3_9HYPH</name>
<evidence type="ECO:0000313" key="5">
    <source>
        <dbReference type="Proteomes" id="UP000216215"/>
    </source>
</evidence>
<dbReference type="InterPro" id="IPR000674">
    <property type="entry name" value="Ald_Oxase/Xan_DH_a/b"/>
</dbReference>
<dbReference type="Pfam" id="PF20256">
    <property type="entry name" value="MoCoBD_2"/>
    <property type="match status" value="1"/>
</dbReference>
<dbReference type="InterPro" id="IPR046867">
    <property type="entry name" value="AldOxase/xan_DH_MoCoBD2"/>
</dbReference>
<dbReference type="EMBL" id="NPKI01000048">
    <property type="protein sequence ID" value="PAP98002.1"/>
    <property type="molecule type" value="Genomic_DNA"/>
</dbReference>
<keyword evidence="2" id="KW-0560">Oxidoreductase</keyword>
<dbReference type="PANTHER" id="PTHR11908:SF132">
    <property type="entry name" value="ALDEHYDE OXIDASE 1-RELATED"/>
    <property type="match status" value="1"/>
</dbReference>
<dbReference type="Gene3D" id="3.90.1170.50">
    <property type="entry name" value="Aldehyde oxidase/xanthine dehydrogenase, a/b hammerhead"/>
    <property type="match status" value="1"/>
</dbReference>
<protein>
    <submittedName>
        <fullName evidence="4">Oxidoreductase</fullName>
    </submittedName>
</protein>
<dbReference type="AlphaFoldDB" id="A0AB36R0A3"/>
<dbReference type="SUPFAM" id="SSF56003">
    <property type="entry name" value="Molybdenum cofactor-binding domain"/>
    <property type="match status" value="1"/>
</dbReference>
<accession>A0AB36R0A3</accession>
<dbReference type="Gene3D" id="3.30.365.10">
    <property type="entry name" value="Aldehyde oxidase/xanthine dehydrogenase, molybdopterin binding domain"/>
    <property type="match status" value="4"/>
</dbReference>
<dbReference type="RefSeq" id="WP_095489345.1">
    <property type="nucleotide sequence ID" value="NZ_CP088151.1"/>
</dbReference>
<keyword evidence="5" id="KW-1185">Reference proteome</keyword>